<name>A0A9J5WBH6_SOLCO</name>
<dbReference type="AlphaFoldDB" id="A0A9J5WBH6"/>
<comment type="caution">
    <text evidence="1">The sequence shown here is derived from an EMBL/GenBank/DDBJ whole genome shotgun (WGS) entry which is preliminary data.</text>
</comment>
<sequence length="88" mass="10162">MDSGKKNVGKGKRIDIGAVANCHLDNVSNNTFVVEILKLTFYPIYIDGFHIRCVAIILLLEMSRRREFENRDREFNLPPRKIPKLVCT</sequence>
<keyword evidence="2" id="KW-1185">Reference proteome</keyword>
<gene>
    <name evidence="1" type="ORF">H5410_062429</name>
</gene>
<reference evidence="1 2" key="1">
    <citation type="submission" date="2020-09" db="EMBL/GenBank/DDBJ databases">
        <title>De no assembly of potato wild relative species, Solanum commersonii.</title>
        <authorList>
            <person name="Cho K."/>
        </authorList>
    </citation>
    <scope>NUCLEOTIDE SEQUENCE [LARGE SCALE GENOMIC DNA]</scope>
    <source>
        <strain evidence="1">LZ3.2</strain>
        <tissue evidence="1">Leaf</tissue>
    </source>
</reference>
<proteinExistence type="predicted"/>
<protein>
    <submittedName>
        <fullName evidence="1">Uncharacterized protein</fullName>
    </submittedName>
</protein>
<evidence type="ECO:0000313" key="1">
    <source>
        <dbReference type="EMBL" id="KAG5572663.1"/>
    </source>
</evidence>
<dbReference type="EMBL" id="JACXVP010000012">
    <property type="protein sequence ID" value="KAG5572663.1"/>
    <property type="molecule type" value="Genomic_DNA"/>
</dbReference>
<accession>A0A9J5WBH6</accession>
<evidence type="ECO:0000313" key="2">
    <source>
        <dbReference type="Proteomes" id="UP000824120"/>
    </source>
</evidence>
<organism evidence="1 2">
    <name type="scientific">Solanum commersonii</name>
    <name type="common">Commerson's wild potato</name>
    <name type="synonym">Commerson's nightshade</name>
    <dbReference type="NCBI Taxonomy" id="4109"/>
    <lineage>
        <taxon>Eukaryota</taxon>
        <taxon>Viridiplantae</taxon>
        <taxon>Streptophyta</taxon>
        <taxon>Embryophyta</taxon>
        <taxon>Tracheophyta</taxon>
        <taxon>Spermatophyta</taxon>
        <taxon>Magnoliopsida</taxon>
        <taxon>eudicotyledons</taxon>
        <taxon>Gunneridae</taxon>
        <taxon>Pentapetalae</taxon>
        <taxon>asterids</taxon>
        <taxon>lamiids</taxon>
        <taxon>Solanales</taxon>
        <taxon>Solanaceae</taxon>
        <taxon>Solanoideae</taxon>
        <taxon>Solaneae</taxon>
        <taxon>Solanum</taxon>
    </lineage>
</organism>
<dbReference type="Proteomes" id="UP000824120">
    <property type="component" value="Chromosome 12"/>
</dbReference>